<dbReference type="AlphaFoldDB" id="A0A8S9X864"/>
<evidence type="ECO:0000256" key="1">
    <source>
        <dbReference type="SAM" id="MobiDB-lite"/>
    </source>
</evidence>
<evidence type="ECO:0000313" key="3">
    <source>
        <dbReference type="Proteomes" id="UP000466442"/>
    </source>
</evidence>
<name>A0A8S9X864_APOLU</name>
<dbReference type="Proteomes" id="UP000466442">
    <property type="component" value="Linkage Group LG9"/>
</dbReference>
<proteinExistence type="predicted"/>
<sequence length="118" mass="13295">MEPRLSSLKPGDSVLAQDYRTHHPPWVRGQVTNLRFGKVAVSVEGRGEVERHRDQLLPVGQKSDSKQRLSKKSPESPPFRGFEEEKIQQVSSPANSAMSKQLKPIQQLTKDSCALEIY</sequence>
<dbReference type="OrthoDB" id="10058156at2759"/>
<protein>
    <submittedName>
        <fullName evidence="2">Uncharacterized protein</fullName>
    </submittedName>
</protein>
<keyword evidence="3" id="KW-1185">Reference proteome</keyword>
<evidence type="ECO:0000313" key="2">
    <source>
        <dbReference type="EMBL" id="KAF6205172.1"/>
    </source>
</evidence>
<comment type="caution">
    <text evidence="2">The sequence shown here is derived from an EMBL/GenBank/DDBJ whole genome shotgun (WGS) entry which is preliminary data.</text>
</comment>
<gene>
    <name evidence="2" type="ORF">GE061_019339</name>
</gene>
<dbReference type="EMBL" id="WIXP02000009">
    <property type="protein sequence ID" value="KAF6205172.1"/>
    <property type="molecule type" value="Genomic_DNA"/>
</dbReference>
<reference evidence="2" key="1">
    <citation type="journal article" date="2021" name="Mol. Ecol. Resour.">
        <title>Apolygus lucorum genome provides insights into omnivorousness and mesophyll feeding.</title>
        <authorList>
            <person name="Liu Y."/>
            <person name="Liu H."/>
            <person name="Wang H."/>
            <person name="Huang T."/>
            <person name="Liu B."/>
            <person name="Yang B."/>
            <person name="Yin L."/>
            <person name="Li B."/>
            <person name="Zhang Y."/>
            <person name="Zhang S."/>
            <person name="Jiang F."/>
            <person name="Zhang X."/>
            <person name="Ren Y."/>
            <person name="Wang B."/>
            <person name="Wang S."/>
            <person name="Lu Y."/>
            <person name="Wu K."/>
            <person name="Fan W."/>
            <person name="Wang G."/>
        </authorList>
    </citation>
    <scope>NUCLEOTIDE SEQUENCE</scope>
    <source>
        <strain evidence="2">12Hb</strain>
    </source>
</reference>
<accession>A0A8S9X864</accession>
<feature type="compositionally biased region" description="Polar residues" evidence="1">
    <location>
        <begin position="88"/>
        <end position="103"/>
    </location>
</feature>
<feature type="region of interest" description="Disordered" evidence="1">
    <location>
        <begin position="47"/>
        <end position="103"/>
    </location>
</feature>
<organism evidence="2 3">
    <name type="scientific">Apolygus lucorum</name>
    <name type="common">Small green plant bug</name>
    <name type="synonym">Lygocoris lucorum</name>
    <dbReference type="NCBI Taxonomy" id="248454"/>
    <lineage>
        <taxon>Eukaryota</taxon>
        <taxon>Metazoa</taxon>
        <taxon>Ecdysozoa</taxon>
        <taxon>Arthropoda</taxon>
        <taxon>Hexapoda</taxon>
        <taxon>Insecta</taxon>
        <taxon>Pterygota</taxon>
        <taxon>Neoptera</taxon>
        <taxon>Paraneoptera</taxon>
        <taxon>Hemiptera</taxon>
        <taxon>Heteroptera</taxon>
        <taxon>Panheteroptera</taxon>
        <taxon>Cimicomorpha</taxon>
        <taxon>Miridae</taxon>
        <taxon>Mirini</taxon>
        <taxon>Apolygus</taxon>
    </lineage>
</organism>